<evidence type="ECO:0000313" key="1">
    <source>
        <dbReference type="EMBL" id="AAZ47236.1"/>
    </source>
</evidence>
<name>Q47D45_DECAR</name>
<accession>Q47D45</accession>
<organism evidence="1">
    <name type="scientific">Dechloromonas aromatica (strain RCB)</name>
    <dbReference type="NCBI Taxonomy" id="159087"/>
    <lineage>
        <taxon>Bacteria</taxon>
        <taxon>Pseudomonadati</taxon>
        <taxon>Pseudomonadota</taxon>
        <taxon>Betaproteobacteria</taxon>
        <taxon>Rhodocyclales</taxon>
        <taxon>Azonexaceae</taxon>
        <taxon>Dechloromonas</taxon>
    </lineage>
</organism>
<gene>
    <name evidence="1" type="ordered locus">Daro_2502</name>
</gene>
<dbReference type="KEGG" id="dar:Daro_2502"/>
<protein>
    <recommendedName>
        <fullName evidence="2">SIR2-like domain-containing protein</fullName>
    </recommendedName>
</protein>
<reference evidence="1" key="1">
    <citation type="submission" date="2005-08" db="EMBL/GenBank/DDBJ databases">
        <title>Complete sequence of Dechloromonas aromatica RCB.</title>
        <authorList>
            <person name="Salinero K.K."/>
            <person name="Copeland A."/>
            <person name="Lucas S."/>
            <person name="Lapidus A."/>
            <person name="Barry K."/>
            <person name="Detter J.C."/>
            <person name="Glavina T."/>
            <person name="Hammon N."/>
            <person name="Israni S."/>
            <person name="Pitluck S."/>
            <person name="Di Bartolo G."/>
            <person name="Trong S."/>
            <person name="Schmutz J."/>
            <person name="Larimer F."/>
            <person name="Land M."/>
            <person name="Ivanova N."/>
            <person name="Richardson P."/>
        </authorList>
    </citation>
    <scope>NUCLEOTIDE SEQUENCE</scope>
    <source>
        <strain evidence="1">RCB</strain>
    </source>
</reference>
<dbReference type="HOGENOM" id="CLU_791599_0_0_4"/>
<evidence type="ECO:0008006" key="2">
    <source>
        <dbReference type="Google" id="ProtNLM"/>
    </source>
</evidence>
<proteinExistence type="predicted"/>
<dbReference type="eggNOG" id="ENOG502ZXTE">
    <property type="taxonomic scope" value="Bacteria"/>
</dbReference>
<sequence length="350" mass="39529">METPSPSWMPPRLSVWAYGLTPTRCPRGITGKRNVTGASESMFERNTLFILGAGASIPYGFPSGAELRKTLCGGTAFYFGQLLRDVMFESEGAIQKFSETFLKSRQPSIDAFLAKRPDLEHIGKLAIAAQLIHLEKAESLFNADLDDDWYSALWNSLQDNAHTPTDVTRNAVRFVTFNYDRSLECFLHESIKNTWGLADQAAAAIRNGFKIIHVYGGLAPFSSIRSSEGRQYAFNGKEYEIDGAAKHLRVIPETREDDSVFETVREWADWADQICFLGFGFDPLNMHRLNLAKALEGRKRTGRPVYICASVFGKTSAEVRRIEERYFKDHLLQSLNHKNLMTLRESEILP</sequence>
<dbReference type="AlphaFoldDB" id="Q47D45"/>
<dbReference type="EMBL" id="CP000089">
    <property type="protein sequence ID" value="AAZ47236.1"/>
    <property type="molecule type" value="Genomic_DNA"/>
</dbReference>